<dbReference type="EMBL" id="JABTTQ020000004">
    <property type="protein sequence ID" value="KAK6159233.1"/>
    <property type="molecule type" value="Genomic_DNA"/>
</dbReference>
<reference evidence="2 3" key="1">
    <citation type="journal article" date="2021" name="Comput. Struct. Biotechnol. J.">
        <title>De novo genome assembly of the potent medicinal plant Rehmannia glutinosa using nanopore technology.</title>
        <authorList>
            <person name="Ma L."/>
            <person name="Dong C."/>
            <person name="Song C."/>
            <person name="Wang X."/>
            <person name="Zheng X."/>
            <person name="Niu Y."/>
            <person name="Chen S."/>
            <person name="Feng W."/>
        </authorList>
    </citation>
    <scope>NUCLEOTIDE SEQUENCE [LARGE SCALE GENOMIC DNA]</scope>
    <source>
        <strain evidence="2">DH-2019</strain>
    </source>
</reference>
<dbReference type="CDD" id="cd22933">
    <property type="entry name" value="HFD_HFI1"/>
    <property type="match status" value="1"/>
</dbReference>
<evidence type="ECO:0000313" key="3">
    <source>
        <dbReference type="Proteomes" id="UP001318860"/>
    </source>
</evidence>
<evidence type="ECO:0000313" key="2">
    <source>
        <dbReference type="EMBL" id="KAK6159233.1"/>
    </source>
</evidence>
<feature type="compositionally biased region" description="Basic and acidic residues" evidence="1">
    <location>
        <begin position="223"/>
        <end position="233"/>
    </location>
</feature>
<dbReference type="PANTHER" id="PTHR21277">
    <property type="entry name" value="TRANSCRIPTIONAL ADAPTER 1"/>
    <property type="match status" value="1"/>
</dbReference>
<accession>A0ABR0XJI8</accession>
<feature type="region of interest" description="Disordered" evidence="1">
    <location>
        <begin position="52"/>
        <end position="85"/>
    </location>
</feature>
<proteinExistence type="predicted"/>
<name>A0ABR0XJI8_REHGL</name>
<gene>
    <name evidence="2" type="ORF">DH2020_006547</name>
</gene>
<dbReference type="Pfam" id="PF12767">
    <property type="entry name" value="SAGA-Tad1"/>
    <property type="match status" value="1"/>
</dbReference>
<feature type="compositionally biased region" description="Low complexity" evidence="1">
    <location>
        <begin position="52"/>
        <end position="65"/>
    </location>
</feature>
<protein>
    <submittedName>
        <fullName evidence="2">Uncharacterized protein</fullName>
    </submittedName>
</protein>
<evidence type="ECO:0000256" key="1">
    <source>
        <dbReference type="SAM" id="MobiDB-lite"/>
    </source>
</evidence>
<sequence length="427" mass="48180">MINTVAKDEQYYLSYTLINQLQPSQTGVSNTSSDRDTQGILNTNIPEVLSISSSSTSTITEQGSTTHEENSDNNAENSQLEIRRSTRSRNIPSYLQFKPTMVGNHHFTRIDTQELKDLIYRKIGHERAERYFDQLKRYFSFKLSKADFDKSCIRTIGKENISLHNKLIRSILQNACQAKTPPQKLRKVEGLNVKVANGYQRNCLQSLYGESFPQSPRKCRSPINRDRKFRDRPSPLGPLGKSPSLTCEETVSRIQEQLSATELHSLCSRPPIVEEGEEVEQYSESLDARRWSSITAPPGVSVNSVGARNTYNNFGDTCQSSGELPDTRSLRSHLEKKLALEGVGISMECANLLNNGLDVFLKRLIEPCIAISGSRHTDSRILGRQSNGLLPGRFDVSMLDFRVAMESNPRLLGENWSTQLEKICHYE</sequence>
<dbReference type="Proteomes" id="UP001318860">
    <property type="component" value="Unassembled WGS sequence"/>
</dbReference>
<comment type="caution">
    <text evidence="2">The sequence shown here is derived from an EMBL/GenBank/DDBJ whole genome shotgun (WGS) entry which is preliminary data.</text>
</comment>
<dbReference type="PANTHER" id="PTHR21277:SF44">
    <property type="entry name" value="TRANSCRIPTIONAL REGULATOR OF RNA POLII, SAGA, SUBUNIT"/>
    <property type="match status" value="1"/>
</dbReference>
<keyword evidence="3" id="KW-1185">Reference proteome</keyword>
<feature type="region of interest" description="Disordered" evidence="1">
    <location>
        <begin position="215"/>
        <end position="245"/>
    </location>
</feature>
<dbReference type="InterPro" id="IPR024738">
    <property type="entry name" value="Hfi1/Tada1"/>
</dbReference>
<organism evidence="2 3">
    <name type="scientific">Rehmannia glutinosa</name>
    <name type="common">Chinese foxglove</name>
    <dbReference type="NCBI Taxonomy" id="99300"/>
    <lineage>
        <taxon>Eukaryota</taxon>
        <taxon>Viridiplantae</taxon>
        <taxon>Streptophyta</taxon>
        <taxon>Embryophyta</taxon>
        <taxon>Tracheophyta</taxon>
        <taxon>Spermatophyta</taxon>
        <taxon>Magnoliopsida</taxon>
        <taxon>eudicotyledons</taxon>
        <taxon>Gunneridae</taxon>
        <taxon>Pentapetalae</taxon>
        <taxon>asterids</taxon>
        <taxon>lamiids</taxon>
        <taxon>Lamiales</taxon>
        <taxon>Orobanchaceae</taxon>
        <taxon>Rehmannieae</taxon>
        <taxon>Rehmannia</taxon>
    </lineage>
</organism>